<comment type="caution">
    <text evidence="1">The sequence shown here is derived from an EMBL/GenBank/DDBJ whole genome shotgun (WGS) entry which is preliminary data.</text>
</comment>
<dbReference type="EMBL" id="BGPR01001261">
    <property type="protein sequence ID" value="GBM49545.1"/>
    <property type="molecule type" value="Genomic_DNA"/>
</dbReference>
<reference evidence="1 2" key="1">
    <citation type="journal article" date="2019" name="Sci. Rep.">
        <title>Orb-weaving spider Araneus ventricosus genome elucidates the spidroin gene catalogue.</title>
        <authorList>
            <person name="Kono N."/>
            <person name="Nakamura H."/>
            <person name="Ohtoshi R."/>
            <person name="Moran D.A.P."/>
            <person name="Shinohara A."/>
            <person name="Yoshida Y."/>
            <person name="Fujiwara M."/>
            <person name="Mori M."/>
            <person name="Tomita M."/>
            <person name="Arakawa K."/>
        </authorList>
    </citation>
    <scope>NUCLEOTIDE SEQUENCE [LARGE SCALE GENOMIC DNA]</scope>
</reference>
<keyword evidence="2" id="KW-1185">Reference proteome</keyword>
<sequence>MGWMMMDDSMGWMMMDDSMGWMMMDDSMGWLMMHDGMGWLTQNIWDIPLYIFHRSMQQKIGLLPTHGSYGVSSQRGNPLSSMPGILLQLPQLNLKTETKSFKDIVIRYKNYLGNINI</sequence>
<proteinExistence type="predicted"/>
<organism evidence="1 2">
    <name type="scientific">Araneus ventricosus</name>
    <name type="common">Orbweaver spider</name>
    <name type="synonym">Epeira ventricosa</name>
    <dbReference type="NCBI Taxonomy" id="182803"/>
    <lineage>
        <taxon>Eukaryota</taxon>
        <taxon>Metazoa</taxon>
        <taxon>Ecdysozoa</taxon>
        <taxon>Arthropoda</taxon>
        <taxon>Chelicerata</taxon>
        <taxon>Arachnida</taxon>
        <taxon>Araneae</taxon>
        <taxon>Araneomorphae</taxon>
        <taxon>Entelegynae</taxon>
        <taxon>Araneoidea</taxon>
        <taxon>Araneidae</taxon>
        <taxon>Araneus</taxon>
    </lineage>
</organism>
<protein>
    <submittedName>
        <fullName evidence="1">Uncharacterized protein</fullName>
    </submittedName>
</protein>
<gene>
    <name evidence="1" type="ORF">AVEN_108780_1</name>
</gene>
<dbReference type="AlphaFoldDB" id="A0A4Y2GA10"/>
<evidence type="ECO:0000313" key="1">
    <source>
        <dbReference type="EMBL" id="GBM49545.1"/>
    </source>
</evidence>
<dbReference type="Proteomes" id="UP000499080">
    <property type="component" value="Unassembled WGS sequence"/>
</dbReference>
<name>A0A4Y2GA10_ARAVE</name>
<accession>A0A4Y2GA10</accession>
<evidence type="ECO:0000313" key="2">
    <source>
        <dbReference type="Proteomes" id="UP000499080"/>
    </source>
</evidence>